<dbReference type="PROSITE" id="PS51898">
    <property type="entry name" value="TYR_RECOMBINASE"/>
    <property type="match status" value="1"/>
</dbReference>
<dbReference type="RefSeq" id="WP_179747718.1">
    <property type="nucleotide sequence ID" value="NZ_JACCBU010000001.1"/>
</dbReference>
<sequence length="252" mass="28345">MKTAEVTNPLTLTRMHVLTWLARPRKPWTKVTYWRSLRAFDQWLTEFDLGDLQLTKGIPRPKIPDPIARPITDEAVNALLKARLSRRAAAYVRLALFQALRVHEIAKIRGEELDLAAGWQTVAGKGGVVKPIPIHPEIEKLAESMPEYGWWFPSPIRTNDHVSAVTVSQTVGNALRSVGCRATAHQLRDTGATRFQRQVKDIRVTQAYLRHKSLASSMKYTEVDNVTLLNGVRALHWNPIVGDIHPVEGKAS</sequence>
<name>A0A7Y9I2H3_9ACTN</name>
<dbReference type="InterPro" id="IPR011010">
    <property type="entry name" value="DNA_brk_join_enz"/>
</dbReference>
<proteinExistence type="predicted"/>
<dbReference type="InterPro" id="IPR013762">
    <property type="entry name" value="Integrase-like_cat_sf"/>
</dbReference>
<evidence type="ECO:0000313" key="3">
    <source>
        <dbReference type="EMBL" id="NYE68845.1"/>
    </source>
</evidence>
<dbReference type="SUPFAM" id="SSF56349">
    <property type="entry name" value="DNA breaking-rejoining enzymes"/>
    <property type="match status" value="1"/>
</dbReference>
<dbReference type="Proteomes" id="UP000569914">
    <property type="component" value="Unassembled WGS sequence"/>
</dbReference>
<evidence type="ECO:0000313" key="4">
    <source>
        <dbReference type="Proteomes" id="UP000569914"/>
    </source>
</evidence>
<dbReference type="GO" id="GO:0015074">
    <property type="term" value="P:DNA integration"/>
    <property type="evidence" value="ECO:0007669"/>
    <property type="project" value="InterPro"/>
</dbReference>
<feature type="domain" description="Tyr recombinase" evidence="2">
    <location>
        <begin position="66"/>
        <end position="233"/>
    </location>
</feature>
<dbReference type="Pfam" id="PF00589">
    <property type="entry name" value="Phage_integrase"/>
    <property type="match status" value="1"/>
</dbReference>
<keyword evidence="1" id="KW-0233">DNA recombination</keyword>
<gene>
    <name evidence="3" type="ORF">BKA15_000174</name>
</gene>
<dbReference type="EMBL" id="JACCBU010000001">
    <property type="protein sequence ID" value="NYE68845.1"/>
    <property type="molecule type" value="Genomic_DNA"/>
</dbReference>
<dbReference type="Gene3D" id="1.10.443.10">
    <property type="entry name" value="Intergrase catalytic core"/>
    <property type="match status" value="1"/>
</dbReference>
<reference evidence="3 4" key="1">
    <citation type="submission" date="2020-07" db="EMBL/GenBank/DDBJ databases">
        <title>Sequencing the genomes of 1000 actinobacteria strains.</title>
        <authorList>
            <person name="Klenk H.-P."/>
        </authorList>
    </citation>
    <scope>NUCLEOTIDE SEQUENCE [LARGE SCALE GENOMIC DNA]</scope>
    <source>
        <strain evidence="3 4">DSM 22083</strain>
    </source>
</reference>
<keyword evidence="4" id="KW-1185">Reference proteome</keyword>
<dbReference type="InterPro" id="IPR002104">
    <property type="entry name" value="Integrase_catalytic"/>
</dbReference>
<evidence type="ECO:0000256" key="1">
    <source>
        <dbReference type="ARBA" id="ARBA00023172"/>
    </source>
</evidence>
<dbReference type="GO" id="GO:0003677">
    <property type="term" value="F:DNA binding"/>
    <property type="evidence" value="ECO:0007669"/>
    <property type="project" value="InterPro"/>
</dbReference>
<comment type="caution">
    <text evidence="3">The sequence shown here is derived from an EMBL/GenBank/DDBJ whole genome shotgun (WGS) entry which is preliminary data.</text>
</comment>
<organism evidence="3 4">
    <name type="scientific">Microlunatus parietis</name>
    <dbReference type="NCBI Taxonomy" id="682979"/>
    <lineage>
        <taxon>Bacteria</taxon>
        <taxon>Bacillati</taxon>
        <taxon>Actinomycetota</taxon>
        <taxon>Actinomycetes</taxon>
        <taxon>Propionibacteriales</taxon>
        <taxon>Propionibacteriaceae</taxon>
        <taxon>Microlunatus</taxon>
    </lineage>
</organism>
<accession>A0A7Y9I2H3</accession>
<dbReference type="GO" id="GO:0006310">
    <property type="term" value="P:DNA recombination"/>
    <property type="evidence" value="ECO:0007669"/>
    <property type="project" value="UniProtKB-KW"/>
</dbReference>
<dbReference type="CDD" id="cd00397">
    <property type="entry name" value="DNA_BRE_C"/>
    <property type="match status" value="1"/>
</dbReference>
<dbReference type="AlphaFoldDB" id="A0A7Y9I2H3"/>
<evidence type="ECO:0000259" key="2">
    <source>
        <dbReference type="PROSITE" id="PS51898"/>
    </source>
</evidence>
<protein>
    <submittedName>
        <fullName evidence="3">Integrase/recombinase XerD</fullName>
    </submittedName>
</protein>